<organism evidence="2 3">
    <name type="scientific">Pisolithus tinctorius Marx 270</name>
    <dbReference type="NCBI Taxonomy" id="870435"/>
    <lineage>
        <taxon>Eukaryota</taxon>
        <taxon>Fungi</taxon>
        <taxon>Dikarya</taxon>
        <taxon>Basidiomycota</taxon>
        <taxon>Agaricomycotina</taxon>
        <taxon>Agaricomycetes</taxon>
        <taxon>Agaricomycetidae</taxon>
        <taxon>Boletales</taxon>
        <taxon>Sclerodermatineae</taxon>
        <taxon>Pisolithaceae</taxon>
        <taxon>Pisolithus</taxon>
    </lineage>
</organism>
<evidence type="ECO:0000256" key="1">
    <source>
        <dbReference type="SAM" id="MobiDB-lite"/>
    </source>
</evidence>
<reference evidence="2 3" key="1">
    <citation type="submission" date="2014-04" db="EMBL/GenBank/DDBJ databases">
        <authorList>
            <consortium name="DOE Joint Genome Institute"/>
            <person name="Kuo A."/>
            <person name="Kohler A."/>
            <person name="Costa M.D."/>
            <person name="Nagy L.G."/>
            <person name="Floudas D."/>
            <person name="Copeland A."/>
            <person name="Barry K.W."/>
            <person name="Cichocki N."/>
            <person name="Veneault-Fourrey C."/>
            <person name="LaButti K."/>
            <person name="Lindquist E.A."/>
            <person name="Lipzen A."/>
            <person name="Lundell T."/>
            <person name="Morin E."/>
            <person name="Murat C."/>
            <person name="Sun H."/>
            <person name="Tunlid A."/>
            <person name="Henrissat B."/>
            <person name="Grigoriev I.V."/>
            <person name="Hibbett D.S."/>
            <person name="Martin F."/>
            <person name="Nordberg H.P."/>
            <person name="Cantor M.N."/>
            <person name="Hua S.X."/>
        </authorList>
    </citation>
    <scope>NUCLEOTIDE SEQUENCE [LARGE SCALE GENOMIC DNA]</scope>
    <source>
        <strain evidence="2 3">Marx 270</strain>
    </source>
</reference>
<reference evidence="3" key="2">
    <citation type="submission" date="2015-01" db="EMBL/GenBank/DDBJ databases">
        <title>Evolutionary Origins and Diversification of the Mycorrhizal Mutualists.</title>
        <authorList>
            <consortium name="DOE Joint Genome Institute"/>
            <consortium name="Mycorrhizal Genomics Consortium"/>
            <person name="Kohler A."/>
            <person name="Kuo A."/>
            <person name="Nagy L.G."/>
            <person name="Floudas D."/>
            <person name="Copeland A."/>
            <person name="Barry K.W."/>
            <person name="Cichocki N."/>
            <person name="Veneault-Fourrey C."/>
            <person name="LaButti K."/>
            <person name="Lindquist E.A."/>
            <person name="Lipzen A."/>
            <person name="Lundell T."/>
            <person name="Morin E."/>
            <person name="Murat C."/>
            <person name="Riley R."/>
            <person name="Ohm R."/>
            <person name="Sun H."/>
            <person name="Tunlid A."/>
            <person name="Henrissat B."/>
            <person name="Grigoriev I.V."/>
            <person name="Hibbett D.S."/>
            <person name="Martin F."/>
        </authorList>
    </citation>
    <scope>NUCLEOTIDE SEQUENCE [LARGE SCALE GENOMIC DNA]</scope>
    <source>
        <strain evidence="3">Marx 270</strain>
    </source>
</reference>
<gene>
    <name evidence="2" type="ORF">M404DRAFT_995217</name>
</gene>
<accession>A0A0C3JNJ3</accession>
<evidence type="ECO:0000313" key="3">
    <source>
        <dbReference type="Proteomes" id="UP000054217"/>
    </source>
</evidence>
<sequence>MQAVDPVNDVSHDTAHSLLYALVPMAENTPTPMRPLLSDRPCSHTVTPTSPFSNRQRGFFFVKKSHLL</sequence>
<proteinExistence type="predicted"/>
<dbReference type="HOGENOM" id="CLU_2794998_0_0_1"/>
<keyword evidence="3" id="KW-1185">Reference proteome</keyword>
<dbReference type="EMBL" id="KN831951">
    <property type="protein sequence ID" value="KIO10753.1"/>
    <property type="molecule type" value="Genomic_DNA"/>
</dbReference>
<dbReference type="Proteomes" id="UP000054217">
    <property type="component" value="Unassembled WGS sequence"/>
</dbReference>
<name>A0A0C3JNJ3_PISTI</name>
<dbReference type="AlphaFoldDB" id="A0A0C3JNJ3"/>
<dbReference type="InParanoid" id="A0A0C3JNJ3"/>
<protein>
    <submittedName>
        <fullName evidence="2">Uncharacterized protein</fullName>
    </submittedName>
</protein>
<feature type="region of interest" description="Disordered" evidence="1">
    <location>
        <begin position="31"/>
        <end position="50"/>
    </location>
</feature>
<evidence type="ECO:0000313" key="2">
    <source>
        <dbReference type="EMBL" id="KIO10753.1"/>
    </source>
</evidence>